<evidence type="ECO:0000256" key="4">
    <source>
        <dbReference type="ARBA" id="ARBA00022448"/>
    </source>
</evidence>
<dbReference type="Pfam" id="PF08352">
    <property type="entry name" value="oligo_HPY"/>
    <property type="match status" value="1"/>
</dbReference>
<dbReference type="GO" id="GO:0005886">
    <property type="term" value="C:plasma membrane"/>
    <property type="evidence" value="ECO:0007669"/>
    <property type="project" value="UniProtKB-SubCell"/>
</dbReference>
<keyword evidence="6 11" id="KW-0812">Transmembrane</keyword>
<feature type="domain" description="ABC transmembrane type-1" evidence="13">
    <location>
        <begin position="72"/>
        <end position="261"/>
    </location>
</feature>
<dbReference type="PROSITE" id="PS00211">
    <property type="entry name" value="ABC_TRANSPORTER_1"/>
    <property type="match status" value="1"/>
</dbReference>
<evidence type="ECO:0000256" key="8">
    <source>
        <dbReference type="ARBA" id="ARBA00022840"/>
    </source>
</evidence>
<dbReference type="Proteomes" id="UP000199375">
    <property type="component" value="Unassembled WGS sequence"/>
</dbReference>
<proteinExistence type="inferred from homology"/>
<dbReference type="NCBIfam" id="TIGR01727">
    <property type="entry name" value="oligo_HPY"/>
    <property type="match status" value="1"/>
</dbReference>
<dbReference type="Pfam" id="PF00005">
    <property type="entry name" value="ABC_tran"/>
    <property type="match status" value="1"/>
</dbReference>
<dbReference type="SUPFAM" id="SSF52540">
    <property type="entry name" value="P-loop containing nucleoside triphosphate hydrolases"/>
    <property type="match status" value="1"/>
</dbReference>
<dbReference type="SMART" id="SM00382">
    <property type="entry name" value="AAA"/>
    <property type="match status" value="1"/>
</dbReference>
<dbReference type="Gene3D" id="1.10.3720.10">
    <property type="entry name" value="MetI-like"/>
    <property type="match status" value="1"/>
</dbReference>
<feature type="transmembrane region" description="Helical" evidence="11">
    <location>
        <begin position="238"/>
        <end position="261"/>
    </location>
</feature>
<feature type="domain" description="ABC transporter" evidence="12">
    <location>
        <begin position="291"/>
        <end position="536"/>
    </location>
</feature>
<dbReference type="InterPro" id="IPR003593">
    <property type="entry name" value="AAA+_ATPase"/>
</dbReference>
<reference evidence="14 15" key="1">
    <citation type="submission" date="2016-06" db="EMBL/GenBank/DDBJ databases">
        <authorList>
            <person name="Kjaerup R.B."/>
            <person name="Dalgaard T.S."/>
            <person name="Juul-Madsen H.R."/>
        </authorList>
    </citation>
    <scope>NUCLEOTIDE SEQUENCE [LARGE SCALE GENOMIC DNA]</scope>
    <source>
        <strain evidence="14 15">DSM 45626</strain>
    </source>
</reference>
<keyword evidence="9 11" id="KW-1133">Transmembrane helix</keyword>
<dbReference type="GO" id="GO:0016887">
    <property type="term" value="F:ATP hydrolysis activity"/>
    <property type="evidence" value="ECO:0007669"/>
    <property type="project" value="InterPro"/>
</dbReference>
<dbReference type="EMBL" id="FMCW01000059">
    <property type="protein sequence ID" value="SCF22326.1"/>
    <property type="molecule type" value="Genomic_DNA"/>
</dbReference>
<evidence type="ECO:0000256" key="9">
    <source>
        <dbReference type="ARBA" id="ARBA00022989"/>
    </source>
</evidence>
<organism evidence="14 15">
    <name type="scientific">Micromonospora haikouensis</name>
    <dbReference type="NCBI Taxonomy" id="686309"/>
    <lineage>
        <taxon>Bacteria</taxon>
        <taxon>Bacillati</taxon>
        <taxon>Actinomycetota</taxon>
        <taxon>Actinomycetes</taxon>
        <taxon>Micromonosporales</taxon>
        <taxon>Micromonosporaceae</taxon>
        <taxon>Micromonospora</taxon>
    </lineage>
</organism>
<accession>A0A1C4YNR2</accession>
<evidence type="ECO:0000256" key="5">
    <source>
        <dbReference type="ARBA" id="ARBA00022475"/>
    </source>
</evidence>
<evidence type="ECO:0000256" key="1">
    <source>
        <dbReference type="ARBA" id="ARBA00004141"/>
    </source>
</evidence>
<dbReference type="CDD" id="cd06261">
    <property type="entry name" value="TM_PBP2"/>
    <property type="match status" value="1"/>
</dbReference>
<dbReference type="AlphaFoldDB" id="A0A1C4YNR2"/>
<name>A0A1C4YNR2_9ACTN</name>
<evidence type="ECO:0000259" key="13">
    <source>
        <dbReference type="PROSITE" id="PS50928"/>
    </source>
</evidence>
<dbReference type="SUPFAM" id="SSF161098">
    <property type="entry name" value="MetI-like"/>
    <property type="match status" value="1"/>
</dbReference>
<dbReference type="CDD" id="cd03257">
    <property type="entry name" value="ABC_NikE_OppD_transporters"/>
    <property type="match status" value="1"/>
</dbReference>
<dbReference type="PANTHER" id="PTHR43297:SF2">
    <property type="entry name" value="DIPEPTIDE TRANSPORT ATP-BINDING PROTEIN DPPD"/>
    <property type="match status" value="1"/>
</dbReference>
<evidence type="ECO:0000256" key="10">
    <source>
        <dbReference type="ARBA" id="ARBA00023136"/>
    </source>
</evidence>
<feature type="transmembrane region" description="Helical" evidence="11">
    <location>
        <begin position="76"/>
        <end position="100"/>
    </location>
</feature>
<dbReference type="PROSITE" id="PS50928">
    <property type="entry name" value="ABC_TM1"/>
    <property type="match status" value="1"/>
</dbReference>
<comment type="similarity">
    <text evidence="11">Belongs to the binding-protein-dependent transport system permease family.</text>
</comment>
<dbReference type="InterPro" id="IPR050388">
    <property type="entry name" value="ABC_Ni/Peptide_Import"/>
</dbReference>
<keyword evidence="7" id="KW-0547">Nucleotide-binding</keyword>
<evidence type="ECO:0000256" key="7">
    <source>
        <dbReference type="ARBA" id="ARBA00022741"/>
    </source>
</evidence>
<dbReference type="InterPro" id="IPR027417">
    <property type="entry name" value="P-loop_NTPase"/>
</dbReference>
<evidence type="ECO:0000256" key="11">
    <source>
        <dbReference type="RuleBase" id="RU363032"/>
    </source>
</evidence>
<dbReference type="GO" id="GO:0015833">
    <property type="term" value="P:peptide transport"/>
    <property type="evidence" value="ECO:0007669"/>
    <property type="project" value="InterPro"/>
</dbReference>
<dbReference type="Pfam" id="PF00528">
    <property type="entry name" value="BPD_transp_1"/>
    <property type="match status" value="1"/>
</dbReference>
<evidence type="ECO:0000313" key="15">
    <source>
        <dbReference type="Proteomes" id="UP000199375"/>
    </source>
</evidence>
<evidence type="ECO:0000256" key="3">
    <source>
        <dbReference type="ARBA" id="ARBA00005417"/>
    </source>
</evidence>
<sequence>MTASGAGRRRRTVICALPLLGFVMAGALAPVIAPYDPIANDLMASLARPSVEHLLGTDQLGRDQLSRLLYGAQASLILAAAVLAVSVTVGVVIGAAGGFLGGWPDRVALWLMDVTLTLPSLIVALAILGVRGHGSANLVLALSLTGWPPFARLARGRFVSLRRSAYFDALQVLGASRFRILFQHALPALAAPVLVYASIEIGFIVLSLAFLSFLGLGIPPPEPEWGQMLIDARPYLDSALWLALPPGLAIAAVVLASNLLAEQFATDDLPLVRLGLPRRRARMNGSTAGPYRVEELAVAFAGRKVVDGIGYRVAPGRALAIVGESGSGKTLSTLAPLGLVDATAQVSGRAVLGQVDLLGGGPAIREAVRGRRVGVVLQDARGALNPVRTVGALLDDAVRHAGGVPRGLERARSLELLTMAGLPEPESQVYAYPHSLSGGMCQRVMIALALAGEPEILIADEPTSALDVTTQAQIHALLADLRESTGMGLILISHDIAAAARIADDIAVCYAGRIVENGPAADVVSRPDHPYTRGLLDAVPSPMAVPGTRFRTLPPAEPARRKVGACAFAPRCARAAKRCHVEEPPLEPVAPGHTSACWVRPTVARPIGDEGA</sequence>
<feature type="transmembrane region" description="Helical" evidence="11">
    <location>
        <begin position="107"/>
        <end position="130"/>
    </location>
</feature>
<dbReference type="InterPro" id="IPR035906">
    <property type="entry name" value="MetI-like_sf"/>
</dbReference>
<evidence type="ECO:0000256" key="6">
    <source>
        <dbReference type="ARBA" id="ARBA00022692"/>
    </source>
</evidence>
<dbReference type="PANTHER" id="PTHR43297">
    <property type="entry name" value="OLIGOPEPTIDE TRANSPORT ATP-BINDING PROTEIN APPD"/>
    <property type="match status" value="1"/>
</dbReference>
<protein>
    <submittedName>
        <fullName evidence="14">Peptide/nickel transport system permease protein</fullName>
    </submittedName>
</protein>
<dbReference type="InterPro" id="IPR000515">
    <property type="entry name" value="MetI-like"/>
</dbReference>
<feature type="transmembrane region" description="Helical" evidence="11">
    <location>
        <begin position="185"/>
        <end position="218"/>
    </location>
</feature>
<keyword evidence="5" id="KW-1003">Cell membrane</keyword>
<dbReference type="InterPro" id="IPR013563">
    <property type="entry name" value="Oligopep_ABC_C"/>
</dbReference>
<dbReference type="GO" id="GO:0005524">
    <property type="term" value="F:ATP binding"/>
    <property type="evidence" value="ECO:0007669"/>
    <property type="project" value="UniProtKB-KW"/>
</dbReference>
<keyword evidence="8" id="KW-0067">ATP-binding</keyword>
<gene>
    <name evidence="14" type="ORF">GA0070558_15911</name>
</gene>
<evidence type="ECO:0000256" key="2">
    <source>
        <dbReference type="ARBA" id="ARBA00004202"/>
    </source>
</evidence>
<keyword evidence="10 11" id="KW-0472">Membrane</keyword>
<evidence type="ECO:0000259" key="12">
    <source>
        <dbReference type="PROSITE" id="PS50893"/>
    </source>
</evidence>
<dbReference type="InterPro" id="IPR003439">
    <property type="entry name" value="ABC_transporter-like_ATP-bd"/>
</dbReference>
<evidence type="ECO:0000313" key="14">
    <source>
        <dbReference type="EMBL" id="SCF22326.1"/>
    </source>
</evidence>
<comment type="similarity">
    <text evidence="3">Belongs to the ABC transporter superfamily.</text>
</comment>
<feature type="transmembrane region" description="Helical" evidence="11">
    <location>
        <begin position="12"/>
        <end position="33"/>
    </location>
</feature>
<comment type="subcellular location">
    <subcellularLocation>
        <location evidence="11">Cell membrane</location>
        <topology evidence="11">Multi-pass membrane protein</topology>
    </subcellularLocation>
    <subcellularLocation>
        <location evidence="2">Cell membrane</location>
        <topology evidence="2">Peripheral membrane protein</topology>
    </subcellularLocation>
    <subcellularLocation>
        <location evidence="1">Membrane</location>
        <topology evidence="1">Multi-pass membrane protein</topology>
    </subcellularLocation>
</comment>
<keyword evidence="4 11" id="KW-0813">Transport</keyword>
<dbReference type="GO" id="GO:0055085">
    <property type="term" value="P:transmembrane transport"/>
    <property type="evidence" value="ECO:0007669"/>
    <property type="project" value="InterPro"/>
</dbReference>
<dbReference type="Gene3D" id="3.40.50.300">
    <property type="entry name" value="P-loop containing nucleotide triphosphate hydrolases"/>
    <property type="match status" value="1"/>
</dbReference>
<dbReference type="PROSITE" id="PS50893">
    <property type="entry name" value="ABC_TRANSPORTER_2"/>
    <property type="match status" value="1"/>
</dbReference>
<dbReference type="InterPro" id="IPR017871">
    <property type="entry name" value="ABC_transporter-like_CS"/>
</dbReference>